<dbReference type="SUPFAM" id="SSF53756">
    <property type="entry name" value="UDP-Glycosyltransferase/glycogen phosphorylase"/>
    <property type="match status" value="1"/>
</dbReference>
<dbReference type="Gene3D" id="3.40.50.11190">
    <property type="match status" value="1"/>
</dbReference>
<evidence type="ECO:0000313" key="5">
    <source>
        <dbReference type="Proteomes" id="UP000061489"/>
    </source>
</evidence>
<accession>W5YJL7</accession>
<proteinExistence type="predicted"/>
<gene>
    <name evidence="4" type="ORF">AU14_13730</name>
</gene>
<evidence type="ECO:0000256" key="1">
    <source>
        <dbReference type="PIRSR" id="PIRSR620023-1"/>
    </source>
</evidence>
<dbReference type="Gene3D" id="3.40.50.2000">
    <property type="entry name" value="Glycogen Phosphorylase B"/>
    <property type="match status" value="1"/>
</dbReference>
<feature type="domain" description="Glycosyl transferase family 28 C-terminal" evidence="3">
    <location>
        <begin position="260"/>
        <end position="350"/>
    </location>
</feature>
<evidence type="ECO:0000259" key="3">
    <source>
        <dbReference type="Pfam" id="PF04101"/>
    </source>
</evidence>
<name>W5YJL7_9GAMM</name>
<dbReference type="InterPro" id="IPR007235">
    <property type="entry name" value="Glyco_trans_28_C"/>
</dbReference>
<organism evidence="4 5">
    <name type="scientific">Marinobacter similis</name>
    <dbReference type="NCBI Taxonomy" id="1420916"/>
    <lineage>
        <taxon>Bacteria</taxon>
        <taxon>Pseudomonadati</taxon>
        <taxon>Pseudomonadota</taxon>
        <taxon>Gammaproteobacteria</taxon>
        <taxon>Pseudomonadales</taxon>
        <taxon>Marinobacteraceae</taxon>
        <taxon>Marinobacter</taxon>
    </lineage>
</organism>
<dbReference type="GO" id="GO:0016758">
    <property type="term" value="F:hexosyltransferase activity"/>
    <property type="evidence" value="ECO:0007669"/>
    <property type="project" value="InterPro"/>
</dbReference>
<dbReference type="PANTHER" id="PTHR21015">
    <property type="entry name" value="UDP-N-ACETYLGLUCOSAMINE--N-ACETYLMURAMYL-(PENTAPEPTIDE) PYROPHOSPHORYL-UNDECAPRENOL N-ACETYLGLUCOSAMINE TRANSFERASE 1"/>
    <property type="match status" value="1"/>
</dbReference>
<sequence>MRVVFRVDASQEIGSGHVMRCLTLADELTNREAECHFVIRQQSGDMIDLVEARGYRVHRLAEQVDDSSSPSRAGMADGNIGLAHGHWLLGGAEQDAADTASVLGLLRPDWLVVDHYGIDWRWETALAGFYGRLMVVDDLADREHVCDLLLDQNLGRKAGDYDGLVPERCRVLTGPAYALLRPEFREERAKSRARYREGEHLLINLGGVDKDNVTGDLLLALKACSLSENSRISVVMGRYAPWIQGVKERAESMPWKTHVLVGVDNMAELMASADVALGAAGGTSWERCCLGLPSILVVLADNQRSGAAALAEAGAALVGGTPEQSVSDLCQLLAEVRSRRYDLASASSALCDGAGAPRLADALAEFAP</sequence>
<keyword evidence="5" id="KW-1185">Reference proteome</keyword>
<feature type="active site" description="Proton acceptor" evidence="1">
    <location>
        <position position="17"/>
    </location>
</feature>
<protein>
    <submittedName>
        <fullName evidence="4">Polysaccharide biosynthesis protein</fullName>
    </submittedName>
</protein>
<feature type="binding site" evidence="2">
    <location>
        <position position="286"/>
    </location>
    <ligand>
        <name>substrate</name>
    </ligand>
</feature>
<dbReference type="NCBIfam" id="TIGR03590">
    <property type="entry name" value="PseG"/>
    <property type="match status" value="1"/>
</dbReference>
<dbReference type="STRING" id="1420916.AU14_13730"/>
<dbReference type="AlphaFoldDB" id="W5YJL7"/>
<dbReference type="Proteomes" id="UP000061489">
    <property type="component" value="Chromosome"/>
</dbReference>
<dbReference type="InterPro" id="IPR020023">
    <property type="entry name" value="PseG"/>
</dbReference>
<reference evidence="4 5" key="1">
    <citation type="journal article" date="2014" name="Genome Announc.">
        <title>Draft Genome Sequences of Marinobacter similis A3d10T and Marinobacter salarius R9SW1T.</title>
        <authorList>
            <person name="Ivanova E.P."/>
            <person name="Ng H.J."/>
            <person name="Webb H.K."/>
            <person name="Feng G."/>
            <person name="Oshima K."/>
            <person name="Hattori M."/>
            <person name="Ohkuma M."/>
            <person name="Sergeev A.F."/>
            <person name="Mikhailov V.V."/>
            <person name="Crawford R.J."/>
            <person name="Sawabe T."/>
        </authorList>
    </citation>
    <scope>NUCLEOTIDE SEQUENCE [LARGE SCALE GENOMIC DNA]</scope>
    <source>
        <strain evidence="4 5">A3d10</strain>
    </source>
</reference>
<dbReference type="PANTHER" id="PTHR21015:SF22">
    <property type="entry name" value="GLYCOSYLTRANSFERASE"/>
    <property type="match status" value="1"/>
</dbReference>
<feature type="binding site" evidence="2">
    <location>
        <position position="181"/>
    </location>
    <ligand>
        <name>substrate</name>
    </ligand>
</feature>
<evidence type="ECO:0000313" key="4">
    <source>
        <dbReference type="EMBL" id="AHI29276.1"/>
    </source>
</evidence>
<dbReference type="EMBL" id="CP007151">
    <property type="protein sequence ID" value="AHI29276.1"/>
    <property type="molecule type" value="Genomic_DNA"/>
</dbReference>
<dbReference type="Pfam" id="PF04101">
    <property type="entry name" value="Glyco_tran_28_C"/>
    <property type="match status" value="1"/>
</dbReference>
<dbReference type="KEGG" id="msx:AU14_13730"/>
<evidence type="ECO:0000256" key="2">
    <source>
        <dbReference type="PIRSR" id="PIRSR620023-2"/>
    </source>
</evidence>
<dbReference type="RefSeq" id="WP_041341559.1">
    <property type="nucleotide sequence ID" value="NZ_CP007151.1"/>
</dbReference>
<dbReference type="HOGENOM" id="CLU_023406_0_0_6"/>
<dbReference type="OrthoDB" id="9788924at2"/>